<keyword evidence="1 5" id="KW-0479">Metal-binding</keyword>
<dbReference type="CDD" id="cd19670">
    <property type="entry name" value="UBR-box_UBR1_2_3"/>
    <property type="match status" value="1"/>
</dbReference>
<dbReference type="Gene3D" id="2.10.110.30">
    <property type="match status" value="1"/>
</dbReference>
<evidence type="ECO:0000256" key="1">
    <source>
        <dbReference type="ARBA" id="ARBA00022723"/>
    </source>
</evidence>
<keyword evidence="5" id="KW-0808">Transferase</keyword>
<dbReference type="AlphaFoldDB" id="A0A0C2MU07"/>
<keyword evidence="8" id="KW-1185">Reference proteome</keyword>
<feature type="zinc finger region" description="UBR-type" evidence="4">
    <location>
        <begin position="82"/>
        <end position="153"/>
    </location>
</feature>
<dbReference type="InterPro" id="IPR039164">
    <property type="entry name" value="UBR1-like"/>
</dbReference>
<organism evidence="7 8">
    <name type="scientific">Thelohanellus kitauei</name>
    <name type="common">Myxosporean</name>
    <dbReference type="NCBI Taxonomy" id="669202"/>
    <lineage>
        <taxon>Eukaryota</taxon>
        <taxon>Metazoa</taxon>
        <taxon>Cnidaria</taxon>
        <taxon>Myxozoa</taxon>
        <taxon>Myxosporea</taxon>
        <taxon>Bivalvulida</taxon>
        <taxon>Platysporina</taxon>
        <taxon>Myxobolidae</taxon>
        <taxon>Thelohanellus</taxon>
    </lineage>
</organism>
<evidence type="ECO:0000256" key="2">
    <source>
        <dbReference type="ARBA" id="ARBA00022771"/>
    </source>
</evidence>
<dbReference type="GO" id="GO:0000151">
    <property type="term" value="C:ubiquitin ligase complex"/>
    <property type="evidence" value="ECO:0007669"/>
    <property type="project" value="TreeGrafter"/>
</dbReference>
<evidence type="ECO:0000259" key="6">
    <source>
        <dbReference type="PROSITE" id="PS51157"/>
    </source>
</evidence>
<dbReference type="PANTHER" id="PTHR21497:SF24">
    <property type="entry name" value="E3 UBIQUITIN-PROTEIN LIGASE UBR1"/>
    <property type="match status" value="1"/>
</dbReference>
<reference evidence="7 8" key="1">
    <citation type="journal article" date="2014" name="Genome Biol. Evol.">
        <title>The genome of the myxosporean Thelohanellus kitauei shows adaptations to nutrient acquisition within its fish host.</title>
        <authorList>
            <person name="Yang Y."/>
            <person name="Xiong J."/>
            <person name="Zhou Z."/>
            <person name="Huo F."/>
            <person name="Miao W."/>
            <person name="Ran C."/>
            <person name="Liu Y."/>
            <person name="Zhang J."/>
            <person name="Feng J."/>
            <person name="Wang M."/>
            <person name="Wang M."/>
            <person name="Wang L."/>
            <person name="Yao B."/>
        </authorList>
    </citation>
    <scope>NUCLEOTIDE SEQUENCE [LARGE SCALE GENOMIC DNA]</scope>
    <source>
        <strain evidence="7">Wuqing</strain>
    </source>
</reference>
<dbReference type="Pfam" id="PF02207">
    <property type="entry name" value="zf-UBR"/>
    <property type="match status" value="1"/>
</dbReference>
<evidence type="ECO:0000256" key="4">
    <source>
        <dbReference type="PROSITE-ProRule" id="PRU00508"/>
    </source>
</evidence>
<feature type="domain" description="UBR-type" evidence="6">
    <location>
        <begin position="82"/>
        <end position="153"/>
    </location>
</feature>
<gene>
    <name evidence="7" type="ORF">RF11_07235</name>
</gene>
<dbReference type="Proteomes" id="UP000031668">
    <property type="component" value="Unassembled WGS sequence"/>
</dbReference>
<comment type="pathway">
    <text evidence="5">Protein modification; protein ubiquitination.</text>
</comment>
<dbReference type="EC" id="2.3.2.27" evidence="5"/>
<evidence type="ECO:0000313" key="8">
    <source>
        <dbReference type="Proteomes" id="UP000031668"/>
    </source>
</evidence>
<comment type="catalytic activity">
    <reaction evidence="5">
        <text>S-ubiquitinyl-[E2 ubiquitin-conjugating enzyme]-L-cysteine + [acceptor protein]-L-lysine = [E2 ubiquitin-conjugating enzyme]-L-cysteine + N(6)-ubiquitinyl-[acceptor protein]-L-lysine.</text>
        <dbReference type="EC" id="2.3.2.27"/>
    </reaction>
</comment>
<keyword evidence="3 5" id="KW-0862">Zinc</keyword>
<proteinExistence type="inferred from homology"/>
<accession>A0A0C2MU07</accession>
<evidence type="ECO:0000256" key="5">
    <source>
        <dbReference type="RuleBase" id="RU366018"/>
    </source>
</evidence>
<protein>
    <recommendedName>
        <fullName evidence="5">E3 ubiquitin-protein ligase</fullName>
        <ecNumber evidence="5">2.3.2.27</ecNumber>
    </recommendedName>
</protein>
<comment type="similarity">
    <text evidence="5">Belongs to the E3 ubiquitin-protein ligase UBR1-like family.</text>
</comment>
<comment type="function">
    <text evidence="5">Ubiquitin ligase protein which is a component of the N-end rule pathway. Recognizes and binds to proteins bearing specific N-terminal residues that are destabilizing according to the N-end rule, leading to their ubiquitination and subsequent degradation.</text>
</comment>
<dbReference type="OrthoDB" id="26387at2759"/>
<name>A0A0C2MU07_THEKT</name>
<dbReference type="InterPro" id="IPR003126">
    <property type="entry name" value="Znf_UBR"/>
</dbReference>
<dbReference type="GO" id="GO:0061630">
    <property type="term" value="F:ubiquitin protein ligase activity"/>
    <property type="evidence" value="ECO:0007669"/>
    <property type="project" value="UniProtKB-UniRule"/>
</dbReference>
<dbReference type="GO" id="GO:0071596">
    <property type="term" value="P:ubiquitin-dependent protein catabolic process via the N-end rule pathway"/>
    <property type="evidence" value="ECO:0007669"/>
    <property type="project" value="UniProtKB-UniRule"/>
</dbReference>
<dbReference type="GO" id="GO:0008270">
    <property type="term" value="F:zinc ion binding"/>
    <property type="evidence" value="ECO:0007669"/>
    <property type="project" value="UniProtKB-UniRule"/>
</dbReference>
<dbReference type="SMART" id="SM00396">
    <property type="entry name" value="ZnF_UBR1"/>
    <property type="match status" value="1"/>
</dbReference>
<dbReference type="PANTHER" id="PTHR21497">
    <property type="entry name" value="UBIQUITIN LIGASE E3 ALPHA-RELATED"/>
    <property type="match status" value="1"/>
</dbReference>
<dbReference type="PROSITE" id="PS51157">
    <property type="entry name" value="ZF_UBR"/>
    <property type="match status" value="1"/>
</dbReference>
<dbReference type="GO" id="GO:0005737">
    <property type="term" value="C:cytoplasm"/>
    <property type="evidence" value="ECO:0007669"/>
    <property type="project" value="TreeGrafter"/>
</dbReference>
<comment type="caution">
    <text evidence="7">The sequence shown here is derived from an EMBL/GenBank/DDBJ whole genome shotgun (WGS) entry which is preliminary data.</text>
</comment>
<keyword evidence="5" id="KW-0833">Ubl conjugation pathway</keyword>
<evidence type="ECO:0000256" key="3">
    <source>
        <dbReference type="ARBA" id="ARBA00022833"/>
    </source>
</evidence>
<dbReference type="EMBL" id="JWZT01003977">
    <property type="protein sequence ID" value="KII65162.1"/>
    <property type="molecule type" value="Genomic_DNA"/>
</dbReference>
<sequence length="1000" mass="116685">MDQQSNISVLKEPTMEEINTRIDIIIRRALLLTSEEPESDPQKIYSEVRLFDLVIPPIITMTYENVDLNTRNLFDSDVGALGRCTRILEPQAKAYVCIDCASDASNSLCEECLKNSSHVKHNYVEVIRKLQWLCHCGNSEAYGNSRPCCEHEVPEKSRNLPAFFVKRIRDVIRHLFRYLELLCSEESDLDGHMENYLLLSENFSELNLKDIRPEMNHSCENKLTDSKAQSACLLIFKPEGEDPNNVYSCVNFANPPGCMANLLSDFDIHGYICVKYRDTTQNCQASLVKIQHFIKCRLHGSRMYCKIVKVHRLFFMKLSTTIIAFIYTWCLSKSILCDHMSEMIFKETSLPEKFFYKRGLWKGIRGFITNKIFLSTLFSRKRSLNLVRFYCQNFERLHNEVLVGSGFKNYFFSLSMQIVMFKRQFKYLVINGILGKILDLISRNLKSLGLGKSESISKVLAKLRVGEMDLIFQTLVHFYEMLQSPAFSIDDSGQVKSELQKTTIRLIQFLFDFDDMEPLTLNEINHYGIGPNKVLLLIKHLHNIFVPYVFMILKFDDVGNKIIREFVEAFRKEMEKITQKLSRQEAIERLLTHANIEKKPFSILNLSQRLFWDILTECVVRRKLSEELKKTIFEDEALLLWISQAAITSLSLEIKYKCGYLIDRSNFLSSLVSEYHHPIVVHHLFLQDFNAIQFLISFICPEHFLKYLLFNICPSIREKTSIFNSISSILSLTEFDDTLVLQQVFILIYNALSEMRLVGDLVDPDSYFIERQRKHIQGHECRPDNINLRNIMQSDRGSLKSLNPYSNLSKFDTNLLNISSTSVKPPKEKNETIFTKYSNPGSPFYYLNTVEETEYIFKTLVSNYQSRVPSFLLPDVTGLREEFQGLDHFMFSKIFLEFIIECFLKWYKNSDLWKNDSHDLFLLILLCMCLILRVAKDRTISDSHRENMFDFFEAHQKLENRSLFDIIKNERPNSRHPLVASMIDRFISLSHIGQRNPTKN</sequence>
<dbReference type="GO" id="GO:0016567">
    <property type="term" value="P:protein ubiquitination"/>
    <property type="evidence" value="ECO:0007669"/>
    <property type="project" value="UniProtKB-UniRule"/>
</dbReference>
<evidence type="ECO:0000313" key="7">
    <source>
        <dbReference type="EMBL" id="KII65162.1"/>
    </source>
</evidence>
<keyword evidence="2 5" id="KW-0863">Zinc-finger</keyword>